<dbReference type="Proteomes" id="UP000000657">
    <property type="component" value="Chromosome"/>
</dbReference>
<name>Q0REZ1_FRAAA</name>
<dbReference type="AlphaFoldDB" id="Q0REZ1"/>
<reference evidence="1 2" key="1">
    <citation type="journal article" date="2007" name="Genome Res.">
        <title>Genome characteristics of facultatively symbiotic Frankia sp. strains reflect host range and host plant biogeography.</title>
        <authorList>
            <person name="Normand P."/>
            <person name="Lapierre P."/>
            <person name="Tisa L.S."/>
            <person name="Gogarten J.P."/>
            <person name="Alloisio N."/>
            <person name="Bagnarol E."/>
            <person name="Bassi C.A."/>
            <person name="Berry A.M."/>
            <person name="Bickhart D.M."/>
            <person name="Choisne N."/>
            <person name="Couloux A."/>
            <person name="Cournoyer B."/>
            <person name="Cruveiller S."/>
            <person name="Daubin V."/>
            <person name="Demange N."/>
            <person name="Francino M.P."/>
            <person name="Goltsman E."/>
            <person name="Huang Y."/>
            <person name="Kopp O.R."/>
            <person name="Labarre L."/>
            <person name="Lapidus A."/>
            <person name="Lavire C."/>
            <person name="Marechal J."/>
            <person name="Martinez M."/>
            <person name="Mastronunzio J.E."/>
            <person name="Mullin B.C."/>
            <person name="Niemann J."/>
            <person name="Pujic P."/>
            <person name="Rawnsley T."/>
            <person name="Rouy Z."/>
            <person name="Schenowitz C."/>
            <person name="Sellstedt A."/>
            <person name="Tavares F."/>
            <person name="Tomkins J.P."/>
            <person name="Vallenet D."/>
            <person name="Valverde C."/>
            <person name="Wall L.G."/>
            <person name="Wang Y."/>
            <person name="Medigue C."/>
            <person name="Benson D.R."/>
        </authorList>
    </citation>
    <scope>NUCLEOTIDE SEQUENCE [LARGE SCALE GENOMIC DNA]</scope>
    <source>
        <strain evidence="2">DSM 45986 / CECT 9034 / ACN14a</strain>
    </source>
</reference>
<proteinExistence type="predicted"/>
<organism evidence="1 2">
    <name type="scientific">Frankia alni (strain DSM 45986 / CECT 9034 / ACN14a)</name>
    <dbReference type="NCBI Taxonomy" id="326424"/>
    <lineage>
        <taxon>Bacteria</taxon>
        <taxon>Bacillati</taxon>
        <taxon>Actinomycetota</taxon>
        <taxon>Actinomycetes</taxon>
        <taxon>Frankiales</taxon>
        <taxon>Frankiaceae</taxon>
        <taxon>Frankia</taxon>
    </lineage>
</organism>
<gene>
    <name evidence="1" type="ordered locus">FRAAL5328</name>
</gene>
<dbReference type="EMBL" id="CT573213">
    <property type="protein sequence ID" value="CAJ63961.1"/>
    <property type="molecule type" value="Genomic_DNA"/>
</dbReference>
<evidence type="ECO:0000313" key="2">
    <source>
        <dbReference type="Proteomes" id="UP000000657"/>
    </source>
</evidence>
<keyword evidence="2" id="KW-1185">Reference proteome</keyword>
<dbReference type="KEGG" id="fal:FRAAL5328"/>
<sequence>MKVIGLDNTLVTGLSIGVRGHFIRLG</sequence>
<protein>
    <submittedName>
        <fullName evidence="1">Uncharacterized protein</fullName>
    </submittedName>
</protein>
<accession>Q0REZ1</accession>
<dbReference type="HOGENOM" id="CLU_3416782_0_0_11"/>
<dbReference type="STRING" id="326424.FRAAL5328"/>
<evidence type="ECO:0000313" key="1">
    <source>
        <dbReference type="EMBL" id="CAJ63961.1"/>
    </source>
</evidence>